<proteinExistence type="predicted"/>
<evidence type="ECO:0000256" key="1">
    <source>
        <dbReference type="SAM" id="MobiDB-lite"/>
    </source>
</evidence>
<feature type="region of interest" description="Disordered" evidence="1">
    <location>
        <begin position="134"/>
        <end position="291"/>
    </location>
</feature>
<accession>A0A4Y8RBD8</accession>
<dbReference type="EMBL" id="SOZD01000007">
    <property type="protein sequence ID" value="TFF19079.1"/>
    <property type="molecule type" value="Genomic_DNA"/>
</dbReference>
<evidence type="ECO:0000313" key="3">
    <source>
        <dbReference type="Proteomes" id="UP000298179"/>
    </source>
</evidence>
<keyword evidence="3" id="KW-1185">Reference proteome</keyword>
<dbReference type="Gene3D" id="1.10.150.20">
    <property type="entry name" value="5' to 3' exonuclease, C-terminal subdomain"/>
    <property type="match status" value="1"/>
</dbReference>
<dbReference type="OrthoDB" id="9807941at2"/>
<dbReference type="Proteomes" id="UP000298179">
    <property type="component" value="Unassembled WGS sequence"/>
</dbReference>
<dbReference type="AlphaFoldDB" id="A0A4Y8RBD8"/>
<feature type="compositionally biased region" description="Polar residues" evidence="1">
    <location>
        <begin position="256"/>
        <end position="265"/>
    </location>
</feature>
<feature type="compositionally biased region" description="Basic and acidic residues" evidence="1">
    <location>
        <begin position="25"/>
        <end position="77"/>
    </location>
</feature>
<feature type="region of interest" description="Disordered" evidence="1">
    <location>
        <begin position="1"/>
        <end position="100"/>
    </location>
</feature>
<feature type="compositionally biased region" description="Low complexity" evidence="1">
    <location>
        <begin position="134"/>
        <end position="147"/>
    </location>
</feature>
<name>A0A4Y8RBD8_9HYPH</name>
<evidence type="ECO:0000313" key="2">
    <source>
        <dbReference type="EMBL" id="TFF19079.1"/>
    </source>
</evidence>
<dbReference type="RefSeq" id="WP_134763676.1">
    <property type="nucleotide sequence ID" value="NZ_SOZD01000007.1"/>
</dbReference>
<organism evidence="2 3">
    <name type="scientific">Jiella endophytica</name>
    <dbReference type="NCBI Taxonomy" id="2558362"/>
    <lineage>
        <taxon>Bacteria</taxon>
        <taxon>Pseudomonadati</taxon>
        <taxon>Pseudomonadota</taxon>
        <taxon>Alphaproteobacteria</taxon>
        <taxon>Hyphomicrobiales</taxon>
        <taxon>Aurantimonadaceae</taxon>
        <taxon>Jiella</taxon>
    </lineage>
</organism>
<evidence type="ECO:0008006" key="4">
    <source>
        <dbReference type="Google" id="ProtNLM"/>
    </source>
</evidence>
<gene>
    <name evidence="2" type="ORF">E3C22_20095</name>
</gene>
<protein>
    <recommendedName>
        <fullName evidence="4">NADH-quinone oxidoreductase subunit E</fullName>
    </recommendedName>
</protein>
<comment type="caution">
    <text evidence="2">The sequence shown here is derived from an EMBL/GenBank/DDBJ whole genome shotgun (WGS) entry which is preliminary data.</text>
</comment>
<reference evidence="2 3" key="1">
    <citation type="submission" date="2019-03" db="EMBL/GenBank/DDBJ databases">
        <title>Jiella endophytica sp. nov., a novel endophytic bacterium isolated from root of Ficus microcarpa Linn. f.</title>
        <authorList>
            <person name="Tuo L."/>
        </authorList>
    </citation>
    <scope>NUCLEOTIDE SEQUENCE [LARGE SCALE GENOMIC DNA]</scope>
    <source>
        <strain evidence="2 3">CBS5Q-3</strain>
    </source>
</reference>
<sequence length="350" mass="37837">MSANDSKATAEGLDTDHPVTASLECSERAKGSEKSLPKETVTDPLEEKHKAGAFDRDFRTLDYSHLSEDDAARERERLRRKRERASWQPASGTVRGEAPAPLTHAQFATFGGSMVSAEVVRGRSDERVPDMMPTLAADAAPAAPTKPKTIHAERRAKLAFSNPDGPTPGKDARRLPPDPLAEKHKAEKFDNDFRTLDYRQLGKKAAEPRRTSGIEPDGIVGKDSLVDDRPAGGEPAAVTGAFRTPGAQAPLETIAADTTSASGPASTPPVGASAPEGLPAPRHGNPDDLTRIDGIGTAIEKLLFDRGIYHFDQLAGLEPHEVLWVEQELGFPDRIGEERWIEQARRLVEG</sequence>
<feature type="compositionally biased region" description="Basic and acidic residues" evidence="1">
    <location>
        <begin position="170"/>
        <end position="197"/>
    </location>
</feature>